<feature type="repeat" description="ANK" evidence="3">
    <location>
        <begin position="146"/>
        <end position="178"/>
    </location>
</feature>
<dbReference type="SUPFAM" id="SSF47769">
    <property type="entry name" value="SAM/Pointed domain"/>
    <property type="match status" value="1"/>
</dbReference>
<keyword evidence="6" id="KW-1185">Reference proteome</keyword>
<evidence type="ECO:0000256" key="3">
    <source>
        <dbReference type="PROSITE-ProRule" id="PRU00023"/>
    </source>
</evidence>
<dbReference type="Gene3D" id="1.10.150.50">
    <property type="entry name" value="Transcription Factor, Ets-1"/>
    <property type="match status" value="1"/>
</dbReference>
<organism evidence="5 6">
    <name type="scientific">Steinernema carpocapsae</name>
    <name type="common">Entomopathogenic nematode</name>
    <dbReference type="NCBI Taxonomy" id="34508"/>
    <lineage>
        <taxon>Eukaryota</taxon>
        <taxon>Metazoa</taxon>
        <taxon>Ecdysozoa</taxon>
        <taxon>Nematoda</taxon>
        <taxon>Chromadorea</taxon>
        <taxon>Rhabditida</taxon>
        <taxon>Tylenchina</taxon>
        <taxon>Panagrolaimomorpha</taxon>
        <taxon>Strongyloidoidea</taxon>
        <taxon>Steinernematidae</taxon>
        <taxon>Steinernema</taxon>
    </lineage>
</organism>
<dbReference type="SMART" id="SM00248">
    <property type="entry name" value="ANK"/>
    <property type="match status" value="4"/>
</dbReference>
<gene>
    <name evidence="5" type="ORF">L596_005283</name>
</gene>
<dbReference type="STRING" id="34508.A0A4V6I8L9"/>
<evidence type="ECO:0000256" key="1">
    <source>
        <dbReference type="ARBA" id="ARBA00022737"/>
    </source>
</evidence>
<evidence type="ECO:0000313" key="5">
    <source>
        <dbReference type="EMBL" id="TMS38593.1"/>
    </source>
</evidence>
<dbReference type="PROSITE" id="PS50088">
    <property type="entry name" value="ANK_REPEAT"/>
    <property type="match status" value="2"/>
</dbReference>
<feature type="repeat" description="ANK" evidence="3">
    <location>
        <begin position="111"/>
        <end position="143"/>
    </location>
</feature>
<dbReference type="Proteomes" id="UP000298663">
    <property type="component" value="Unassembled WGS sequence"/>
</dbReference>
<protein>
    <recommendedName>
        <fullName evidence="4">SAM domain-containing protein</fullName>
    </recommendedName>
</protein>
<dbReference type="PANTHER" id="PTHR24173">
    <property type="entry name" value="ANKYRIN REPEAT CONTAINING"/>
    <property type="match status" value="1"/>
</dbReference>
<dbReference type="SMART" id="SM00454">
    <property type="entry name" value="SAM"/>
    <property type="match status" value="1"/>
</dbReference>
<reference evidence="5 6" key="1">
    <citation type="journal article" date="2015" name="Genome Biol.">
        <title>Comparative genomics of Steinernema reveals deeply conserved gene regulatory networks.</title>
        <authorList>
            <person name="Dillman A.R."/>
            <person name="Macchietto M."/>
            <person name="Porter C.F."/>
            <person name="Rogers A."/>
            <person name="Williams B."/>
            <person name="Antoshechkin I."/>
            <person name="Lee M.M."/>
            <person name="Goodwin Z."/>
            <person name="Lu X."/>
            <person name="Lewis E.E."/>
            <person name="Goodrich-Blair H."/>
            <person name="Stock S.P."/>
            <person name="Adams B.J."/>
            <person name="Sternberg P.W."/>
            <person name="Mortazavi A."/>
        </authorList>
    </citation>
    <scope>NUCLEOTIDE SEQUENCE [LARGE SCALE GENOMIC DNA]</scope>
    <source>
        <strain evidence="5 6">ALL</strain>
    </source>
</reference>
<evidence type="ECO:0000313" key="6">
    <source>
        <dbReference type="Proteomes" id="UP000298663"/>
    </source>
</evidence>
<comment type="caution">
    <text evidence="5">The sequence shown here is derived from an EMBL/GenBank/DDBJ whole genome shotgun (WGS) entry which is preliminary data.</text>
</comment>
<sequence length="423" mass="47806">MEQRSVRFSAKPPQTYPPIERQDTSDFLRAFEKLPLPKLLDDSVFVFDIRTAASVGSVEAVQELVKRGTNVKQENDAKWTALMYAAYLGHETVCDYVLEVLPTCINQRNSRGQTALMLSAFCGNMNTIRTLLKKSRDVDINVADQNGSTALHHAVLCSQLHAAELLLEYGADTNFANQQGMTPTLLACAAGHELILAALLQKNGDPLKKSKDGENGYSLAAEHPKILKAIEEWNTAQNDNAEITSVSALLRVLKLEKYQPIFEINKIDLRKFFTLTDSDLSNMGITPFGPRKKLVNVIERFKSNGIIATEPEPHSQFDIMTHDAARNDRFAYNADHGKRQRDPADEDEIRRLRYALSVQKSYNHRLFDLVSISKTTASQVLEELRLQQSLIPHNVYISIENQLHELIRKSVDIERTWQPDDFL</sequence>
<dbReference type="Pfam" id="PF00023">
    <property type="entry name" value="Ank"/>
    <property type="match status" value="1"/>
</dbReference>
<dbReference type="OrthoDB" id="539213at2759"/>
<accession>A0A4V6I8L9</accession>
<dbReference type="SUPFAM" id="SSF48403">
    <property type="entry name" value="Ankyrin repeat"/>
    <property type="match status" value="1"/>
</dbReference>
<dbReference type="EMBL" id="AZBU02000001">
    <property type="protein sequence ID" value="TMS38593.1"/>
    <property type="molecule type" value="Genomic_DNA"/>
</dbReference>
<dbReference type="PROSITE" id="PS50105">
    <property type="entry name" value="SAM_DOMAIN"/>
    <property type="match status" value="1"/>
</dbReference>
<feature type="domain" description="SAM" evidence="4">
    <location>
        <begin position="241"/>
        <end position="304"/>
    </location>
</feature>
<keyword evidence="1" id="KW-0677">Repeat</keyword>
<dbReference type="InterPro" id="IPR001660">
    <property type="entry name" value="SAM"/>
</dbReference>
<dbReference type="Gene3D" id="1.25.40.20">
    <property type="entry name" value="Ankyrin repeat-containing domain"/>
    <property type="match status" value="1"/>
</dbReference>
<dbReference type="InterPro" id="IPR002110">
    <property type="entry name" value="Ankyrin_rpt"/>
</dbReference>
<keyword evidence="2 3" id="KW-0040">ANK repeat</keyword>
<dbReference type="InterPro" id="IPR013761">
    <property type="entry name" value="SAM/pointed_sf"/>
</dbReference>
<name>A0A4V6I8L9_STECR</name>
<dbReference type="Pfam" id="PF00536">
    <property type="entry name" value="SAM_1"/>
    <property type="match status" value="1"/>
</dbReference>
<evidence type="ECO:0000256" key="2">
    <source>
        <dbReference type="ARBA" id="ARBA00023043"/>
    </source>
</evidence>
<dbReference type="AlphaFoldDB" id="A0A4V6I8L9"/>
<dbReference type="Pfam" id="PF12796">
    <property type="entry name" value="Ank_2"/>
    <property type="match status" value="1"/>
</dbReference>
<evidence type="ECO:0000259" key="4">
    <source>
        <dbReference type="PROSITE" id="PS50105"/>
    </source>
</evidence>
<proteinExistence type="predicted"/>
<dbReference type="InterPro" id="IPR036770">
    <property type="entry name" value="Ankyrin_rpt-contain_sf"/>
</dbReference>
<dbReference type="PROSITE" id="PS50297">
    <property type="entry name" value="ANK_REP_REGION"/>
    <property type="match status" value="1"/>
</dbReference>
<dbReference type="PANTHER" id="PTHR24173:SF74">
    <property type="entry name" value="ANKYRIN REPEAT DOMAIN-CONTAINING PROTEIN 16"/>
    <property type="match status" value="1"/>
</dbReference>
<reference evidence="5 6" key="2">
    <citation type="journal article" date="2019" name="G3 (Bethesda)">
        <title>Hybrid Assembly of the Genome of the Entomopathogenic Nematode Steinernema carpocapsae Identifies the X-Chromosome.</title>
        <authorList>
            <person name="Serra L."/>
            <person name="Macchietto M."/>
            <person name="Macias-Munoz A."/>
            <person name="McGill C.J."/>
            <person name="Rodriguez I.M."/>
            <person name="Rodriguez B."/>
            <person name="Murad R."/>
            <person name="Mortazavi A."/>
        </authorList>
    </citation>
    <scope>NUCLEOTIDE SEQUENCE [LARGE SCALE GENOMIC DNA]</scope>
    <source>
        <strain evidence="5 6">ALL</strain>
    </source>
</reference>